<dbReference type="Proteomes" id="UP000823773">
    <property type="component" value="Unassembled WGS sequence"/>
</dbReference>
<reference evidence="1" key="1">
    <citation type="submission" date="2021-03" db="EMBL/GenBank/DDBJ databases">
        <title>Genomic Encyclopedia of Type Strains, Phase IV (KMG-IV): sequencing the most valuable type-strain genomes for metagenomic binning, comparative biology and taxonomic classification.</title>
        <authorList>
            <person name="Goeker M."/>
        </authorList>
    </citation>
    <scope>NUCLEOTIDE SEQUENCE</scope>
    <source>
        <strain evidence="1">DSM 18131</strain>
    </source>
</reference>
<protein>
    <submittedName>
        <fullName evidence="1">ATPase</fullName>
    </submittedName>
</protein>
<proteinExistence type="predicted"/>
<evidence type="ECO:0000313" key="2">
    <source>
        <dbReference type="Proteomes" id="UP000823773"/>
    </source>
</evidence>
<dbReference type="EMBL" id="JAGGJR010000006">
    <property type="protein sequence ID" value="MBP1874044.1"/>
    <property type="molecule type" value="Genomic_DNA"/>
</dbReference>
<sequence>MQITSVSFERNEIPEHLQLREPGSDGKRNTFTVINGENGSGKSALLRIISDAALGLEISHQYRSRSKNIGIKIEGKVARTIALSGTHNDRFPQNSGVELQTRSNKFDLMQFYYYGPKQSGNYTSTNKASATTTHALLSGARKDSNALASLTRLLSYMGFDAWIKVSLTPGPRSQRILPERFERLRSHIAELSSDLFLTPKVSTSVFQTLEQLIVLSQENQRLSRELQSLKLSYTFDPRSGTTTSDGEPPLLDILQSFQLPRETLIADFIVLGLLRASLSVRKDQIEYRLDELSSGEWQLFYSLANLILNVRNNSLILIDEPENSLHPRWQTEYLGLVRDLIKHAEGCHVIIATHSPLIAASLLPFDGNLVRMSRRDPKAGIQAALDDTAYGWLPGDVLKERFEMGSVRPPEITKAVNEALRLIKESSRPRSELTAAARRVTALRRHLPIHDPLLPVMDAIVEIAFPEGIKLSPTV</sequence>
<evidence type="ECO:0000313" key="1">
    <source>
        <dbReference type="EMBL" id="MBP1874044.1"/>
    </source>
</evidence>
<gene>
    <name evidence="1" type="ORF">J2Z19_003768</name>
</gene>
<accession>A0ACC5SZD0</accession>
<name>A0ACC5SZD0_ENSAD</name>
<organism evidence="1 2">
    <name type="scientific">Ensifer adhaerens</name>
    <name type="common">Sinorhizobium morelense</name>
    <dbReference type="NCBI Taxonomy" id="106592"/>
    <lineage>
        <taxon>Bacteria</taxon>
        <taxon>Pseudomonadati</taxon>
        <taxon>Pseudomonadota</taxon>
        <taxon>Alphaproteobacteria</taxon>
        <taxon>Hyphomicrobiales</taxon>
        <taxon>Rhizobiaceae</taxon>
        <taxon>Sinorhizobium/Ensifer group</taxon>
        <taxon>Ensifer</taxon>
    </lineage>
</organism>
<comment type="caution">
    <text evidence="1">The sequence shown here is derived from an EMBL/GenBank/DDBJ whole genome shotgun (WGS) entry which is preliminary data.</text>
</comment>
<keyword evidence="2" id="KW-1185">Reference proteome</keyword>